<protein>
    <recommendedName>
        <fullName evidence="1">BTB domain-containing protein</fullName>
    </recommendedName>
</protein>
<dbReference type="SMART" id="SM00875">
    <property type="entry name" value="BACK"/>
    <property type="match status" value="1"/>
</dbReference>
<dbReference type="CDD" id="cd18493">
    <property type="entry name" value="BACK_BTBD17"/>
    <property type="match status" value="1"/>
</dbReference>
<dbReference type="Gene3D" id="1.25.40.420">
    <property type="match status" value="1"/>
</dbReference>
<reference evidence="2" key="1">
    <citation type="journal article" date="2019" name="bioRxiv">
        <title>The Genome of the Zebra Mussel, Dreissena polymorpha: A Resource for Invasive Species Research.</title>
        <authorList>
            <person name="McCartney M.A."/>
            <person name="Auch B."/>
            <person name="Kono T."/>
            <person name="Mallez S."/>
            <person name="Zhang Y."/>
            <person name="Obille A."/>
            <person name="Becker A."/>
            <person name="Abrahante J.E."/>
            <person name="Garbe J."/>
            <person name="Badalamenti J.P."/>
            <person name="Herman A."/>
            <person name="Mangelson H."/>
            <person name="Liachko I."/>
            <person name="Sullivan S."/>
            <person name="Sone E.D."/>
            <person name="Koren S."/>
            <person name="Silverstein K.A.T."/>
            <person name="Beckman K.B."/>
            <person name="Gohl D.M."/>
        </authorList>
    </citation>
    <scope>NUCLEOTIDE SEQUENCE</scope>
    <source>
        <strain evidence="2">Duluth1</strain>
        <tissue evidence="2">Whole animal</tissue>
    </source>
</reference>
<dbReference type="InterPro" id="IPR056184">
    <property type="entry name" value="TRAF_BTBD17"/>
</dbReference>
<dbReference type="SUPFAM" id="SSF54695">
    <property type="entry name" value="POZ domain"/>
    <property type="match status" value="1"/>
</dbReference>
<dbReference type="InterPro" id="IPR011333">
    <property type="entry name" value="SKP1/BTB/POZ_sf"/>
</dbReference>
<keyword evidence="3" id="KW-1185">Reference proteome</keyword>
<evidence type="ECO:0000313" key="2">
    <source>
        <dbReference type="EMBL" id="KAH3725252.1"/>
    </source>
</evidence>
<dbReference type="InterPro" id="IPR051481">
    <property type="entry name" value="BTB-POZ/Galectin-3-binding"/>
</dbReference>
<dbReference type="PANTHER" id="PTHR24410">
    <property type="entry name" value="HL07962P-RELATED"/>
    <property type="match status" value="1"/>
</dbReference>
<dbReference type="PROSITE" id="PS50097">
    <property type="entry name" value="BTB"/>
    <property type="match status" value="1"/>
</dbReference>
<organism evidence="2 3">
    <name type="scientific">Dreissena polymorpha</name>
    <name type="common">Zebra mussel</name>
    <name type="synonym">Mytilus polymorpha</name>
    <dbReference type="NCBI Taxonomy" id="45954"/>
    <lineage>
        <taxon>Eukaryota</taxon>
        <taxon>Metazoa</taxon>
        <taxon>Spiralia</taxon>
        <taxon>Lophotrochozoa</taxon>
        <taxon>Mollusca</taxon>
        <taxon>Bivalvia</taxon>
        <taxon>Autobranchia</taxon>
        <taxon>Heteroconchia</taxon>
        <taxon>Euheterodonta</taxon>
        <taxon>Imparidentia</taxon>
        <taxon>Neoheterodontei</taxon>
        <taxon>Myida</taxon>
        <taxon>Dreissenoidea</taxon>
        <taxon>Dreissenidae</taxon>
        <taxon>Dreissena</taxon>
    </lineage>
</organism>
<evidence type="ECO:0000313" key="3">
    <source>
        <dbReference type="Proteomes" id="UP000828390"/>
    </source>
</evidence>
<dbReference type="SMART" id="SM00225">
    <property type="entry name" value="BTB"/>
    <property type="match status" value="1"/>
</dbReference>
<dbReference type="AlphaFoldDB" id="A0A9D4CHY4"/>
<dbReference type="Pfam" id="PF23651">
    <property type="entry name" value="TRAF_BTBD17"/>
    <property type="match status" value="1"/>
</dbReference>
<dbReference type="Gene3D" id="3.30.710.10">
    <property type="entry name" value="Potassium Channel Kv1.1, Chain A"/>
    <property type="match status" value="1"/>
</dbReference>
<dbReference type="OrthoDB" id="2359033at2759"/>
<dbReference type="EMBL" id="JAIWYP010000012">
    <property type="protein sequence ID" value="KAH3725252.1"/>
    <property type="molecule type" value="Genomic_DNA"/>
</dbReference>
<feature type="domain" description="BTB" evidence="1">
    <location>
        <begin position="61"/>
        <end position="131"/>
    </location>
</feature>
<dbReference type="CDD" id="cd18292">
    <property type="entry name" value="BTB_POZ_BTBD17"/>
    <property type="match status" value="1"/>
</dbReference>
<dbReference type="Proteomes" id="UP000828390">
    <property type="component" value="Unassembled WGS sequence"/>
</dbReference>
<dbReference type="PANTHER" id="PTHR24410:SF41">
    <property type="entry name" value="HL07962P"/>
    <property type="match status" value="1"/>
</dbReference>
<sequence>MDQVFKMFKEPAAKKSKKMAKLCKMEDNFPVDANNPSLETHKNDKLFIERFSSLFNAEKLSDIVLAVGDQRFYAHKFMLIVSSDVFEVMFNEIRWKESSQVEVSLTEELECVAVFPHFLRYIYTGGVSLTTDNVLPILLLADKYNIPALGQTCVEYMLHHVVENPDTNRTLSWYQYAKITANTLLVDKCRKFILSNFDIILQTSDWMTLTKAEVCEFLSSNDLVVSDEYYLWMMVDKWFSCDCHQPSSKDVEDIISLIHFTMIPPKQLLEIEKSCLYLNHKEFFREKLNLAYRHHSLLLDSVDLKGTEERFRNYTSECYRICCDLNMSHYLSTEKCQSKINQRIISSYDFFSAPSGLSKNNQAEFDITLWPKGPFKTFQWYGKLSDNASLSIRMIPKKQEHLLIGITFIVYGIKNGVRYVAYSYANKNTFSNTNTLFVEDNLMSLKRFNEENSPFLISGNLEAKLFLKVEEVIMPEQKTP</sequence>
<dbReference type="Pfam" id="PF00651">
    <property type="entry name" value="BTB"/>
    <property type="match status" value="1"/>
</dbReference>
<dbReference type="InterPro" id="IPR011705">
    <property type="entry name" value="BACK"/>
</dbReference>
<comment type="caution">
    <text evidence="2">The sequence shown here is derived from an EMBL/GenBank/DDBJ whole genome shotgun (WGS) entry which is preliminary data.</text>
</comment>
<gene>
    <name evidence="2" type="ORF">DPMN_051087</name>
</gene>
<evidence type="ECO:0000259" key="1">
    <source>
        <dbReference type="PROSITE" id="PS50097"/>
    </source>
</evidence>
<reference evidence="2" key="2">
    <citation type="submission" date="2020-11" db="EMBL/GenBank/DDBJ databases">
        <authorList>
            <person name="McCartney M.A."/>
            <person name="Auch B."/>
            <person name="Kono T."/>
            <person name="Mallez S."/>
            <person name="Becker A."/>
            <person name="Gohl D.M."/>
            <person name="Silverstein K.A.T."/>
            <person name="Koren S."/>
            <person name="Bechman K.B."/>
            <person name="Herman A."/>
            <person name="Abrahante J.E."/>
            <person name="Garbe J."/>
        </authorList>
    </citation>
    <scope>NUCLEOTIDE SEQUENCE</scope>
    <source>
        <strain evidence="2">Duluth1</strain>
        <tissue evidence="2">Whole animal</tissue>
    </source>
</reference>
<dbReference type="InterPro" id="IPR000210">
    <property type="entry name" value="BTB/POZ_dom"/>
</dbReference>
<dbReference type="Pfam" id="PF07707">
    <property type="entry name" value="BACK"/>
    <property type="match status" value="1"/>
</dbReference>
<proteinExistence type="predicted"/>
<name>A0A9D4CHY4_DREPO</name>
<accession>A0A9D4CHY4</accession>